<organism evidence="8 9">
    <name type="scientific">Gadus morhua</name>
    <name type="common">Atlantic cod</name>
    <dbReference type="NCBI Taxonomy" id="8049"/>
    <lineage>
        <taxon>Eukaryota</taxon>
        <taxon>Metazoa</taxon>
        <taxon>Chordata</taxon>
        <taxon>Craniata</taxon>
        <taxon>Vertebrata</taxon>
        <taxon>Euteleostomi</taxon>
        <taxon>Actinopterygii</taxon>
        <taxon>Neopterygii</taxon>
        <taxon>Teleostei</taxon>
        <taxon>Neoteleostei</taxon>
        <taxon>Acanthomorphata</taxon>
        <taxon>Zeiogadaria</taxon>
        <taxon>Gadariae</taxon>
        <taxon>Gadiformes</taxon>
        <taxon>Gadoidei</taxon>
        <taxon>Gadidae</taxon>
        <taxon>Gadus</taxon>
    </lineage>
</organism>
<keyword evidence="3 6" id="KW-1133">Transmembrane helix</keyword>
<reference evidence="8" key="1">
    <citation type="submission" date="2019-07" db="EMBL/GenBank/DDBJ databases">
        <authorList>
            <consortium name="Wellcome Sanger Institute Data Sharing"/>
        </authorList>
    </citation>
    <scope>NUCLEOTIDE SEQUENCE [LARGE SCALE GENOMIC DNA]</scope>
</reference>
<feature type="transmembrane region" description="Helical" evidence="6">
    <location>
        <begin position="166"/>
        <end position="189"/>
    </location>
</feature>
<keyword evidence="4 6" id="KW-0472">Membrane</keyword>
<protein>
    <recommendedName>
        <fullName evidence="7">STAS domain-containing protein</fullName>
    </recommendedName>
</protein>
<sequence length="744" mass="81673">MEQDRSRYVVDRPTYNIADFDRDFDKKDRQFPVGEKVKKLFRCSGARLKALLYRHLPVLSWLPRYKVKENLLVDVVSGVSAGTIQVPQGMAFALLASLPPVNGLYSSFFPLIPAMCPGTFAVLSIMVGMVCLRLAPESDFSHFNATLNASVVDTARMNDVRLGISGTLACLTAIIQMGLGLMQFGFVAIYLSESFIRGFMTAAGLQILISVLKYIFQIKVPPYSGPLAVVYTLIDILRRLHHTNIASLLFALISSVVLIVSKELGARYRHKLPFPIPMEILIVVVATALSGPLDLPEKYSMDVVGEIPLGFPAPILPAVCEWEDMLSTAFSLAIVGYVINLAMGRTLAAKHGYDVDPNQEMLALGCSNFFGSFFKIHVICCALSVTLAVDNAGGTSQFASLCVMLVVMITMQALGVYLKPLPKSVLGALIAVNLKNTLLQLSDPYYLWQKSRLDCCVWVVSFLATFFLSLPYGVAIGVGFSILVVIFKTQFRNGSAIDQIKDTDIYKNPKVYSKVASVKGVKIVNYCSPLYFANAEIFRQKVIKKTNLDPGKLILARRKFVKKQQKEKEKEDKKDKESRRRKPSSLLELQNDFDPKTDSPTTSYVNFHFSDGGLEDQMPGSGPPDSPSALDSQPMPFHTLVLDLAGVCFVDLNGVKVLTKVSSVCMLGIKLLLANVQAQVYEELKVGGVFDGQGGIPRTHLFLSVHDAVLHAQHTSAGNTAGLSQAGSVCYSCYDRPFKDMGCI</sequence>
<comment type="subcellular location">
    <subcellularLocation>
        <location evidence="1">Membrane</location>
        <topology evidence="1">Multi-pass membrane protein</topology>
    </subcellularLocation>
</comment>
<dbReference type="Ensembl" id="ENSGMOT00000044645.1">
    <property type="protein sequence ID" value="ENSGMOP00000035452.1"/>
    <property type="gene ID" value="ENSGMOG00000007527.2"/>
</dbReference>
<evidence type="ECO:0000313" key="9">
    <source>
        <dbReference type="Proteomes" id="UP000694546"/>
    </source>
</evidence>
<feature type="domain" description="STAS" evidence="7">
    <location>
        <begin position="511"/>
        <end position="712"/>
    </location>
</feature>
<feature type="transmembrane region" description="Helical" evidence="6">
    <location>
        <begin position="462"/>
        <end position="487"/>
    </location>
</feature>
<feature type="region of interest" description="Disordered" evidence="5">
    <location>
        <begin position="564"/>
        <end position="602"/>
    </location>
</feature>
<proteinExistence type="predicted"/>
<dbReference type="InterPro" id="IPR011547">
    <property type="entry name" value="SLC26A/SulP_dom"/>
</dbReference>
<dbReference type="GO" id="GO:0016020">
    <property type="term" value="C:membrane"/>
    <property type="evidence" value="ECO:0007669"/>
    <property type="project" value="UniProtKB-SubCell"/>
</dbReference>
<evidence type="ECO:0000256" key="6">
    <source>
        <dbReference type="SAM" id="Phobius"/>
    </source>
</evidence>
<evidence type="ECO:0000259" key="7">
    <source>
        <dbReference type="PROSITE" id="PS50801"/>
    </source>
</evidence>
<reference evidence="8" key="2">
    <citation type="submission" date="2025-08" db="UniProtKB">
        <authorList>
            <consortium name="Ensembl"/>
        </authorList>
    </citation>
    <scope>IDENTIFICATION</scope>
</reference>
<dbReference type="PANTHER" id="PTHR11814">
    <property type="entry name" value="SULFATE TRANSPORTER"/>
    <property type="match status" value="1"/>
</dbReference>
<evidence type="ECO:0000256" key="4">
    <source>
        <dbReference type="ARBA" id="ARBA00023136"/>
    </source>
</evidence>
<feature type="transmembrane region" description="Helical" evidence="6">
    <location>
        <begin position="246"/>
        <end position="264"/>
    </location>
</feature>
<dbReference type="Pfam" id="PF01740">
    <property type="entry name" value="STAS"/>
    <property type="match status" value="1"/>
</dbReference>
<reference evidence="8" key="3">
    <citation type="submission" date="2025-09" db="UniProtKB">
        <authorList>
            <consortium name="Ensembl"/>
        </authorList>
    </citation>
    <scope>IDENTIFICATION</scope>
</reference>
<evidence type="ECO:0000313" key="8">
    <source>
        <dbReference type="Ensembl" id="ENSGMOP00000035452.1"/>
    </source>
</evidence>
<dbReference type="InterPro" id="IPR002645">
    <property type="entry name" value="STAS_dom"/>
</dbReference>
<keyword evidence="9" id="KW-1185">Reference proteome</keyword>
<dbReference type="OMA" id="WKDMMGT"/>
<feature type="transmembrane region" description="Helical" evidence="6">
    <location>
        <begin position="276"/>
        <end position="293"/>
    </location>
</feature>
<evidence type="ECO:0000256" key="2">
    <source>
        <dbReference type="ARBA" id="ARBA00022692"/>
    </source>
</evidence>
<dbReference type="InterPro" id="IPR001902">
    <property type="entry name" value="SLC26A/SulP_fam"/>
</dbReference>
<dbReference type="Pfam" id="PF00916">
    <property type="entry name" value="Sulfate_transp"/>
    <property type="match status" value="1"/>
</dbReference>
<dbReference type="GO" id="GO:0055085">
    <property type="term" value="P:transmembrane transport"/>
    <property type="evidence" value="ECO:0007669"/>
    <property type="project" value="InterPro"/>
</dbReference>
<keyword evidence="2 6" id="KW-0812">Transmembrane</keyword>
<dbReference type="AlphaFoldDB" id="A0A8C5AR81"/>
<dbReference type="Gene3D" id="3.30.750.24">
    <property type="entry name" value="STAS domain"/>
    <property type="match status" value="1"/>
</dbReference>
<feature type="compositionally biased region" description="Basic and acidic residues" evidence="5">
    <location>
        <begin position="564"/>
        <end position="578"/>
    </location>
</feature>
<feature type="transmembrane region" description="Helical" evidence="6">
    <location>
        <begin position="108"/>
        <end position="132"/>
    </location>
</feature>
<feature type="transmembrane region" description="Helical" evidence="6">
    <location>
        <begin position="195"/>
        <end position="216"/>
    </location>
</feature>
<evidence type="ECO:0000256" key="5">
    <source>
        <dbReference type="SAM" id="MobiDB-lite"/>
    </source>
</evidence>
<name>A0A8C5AR81_GADMO</name>
<evidence type="ECO:0000256" key="3">
    <source>
        <dbReference type="ARBA" id="ARBA00022989"/>
    </source>
</evidence>
<dbReference type="PROSITE" id="PS50801">
    <property type="entry name" value="STAS"/>
    <property type="match status" value="1"/>
</dbReference>
<feature type="transmembrane region" description="Helical" evidence="6">
    <location>
        <begin position="362"/>
        <end position="386"/>
    </location>
</feature>
<feature type="transmembrane region" description="Helical" evidence="6">
    <location>
        <begin position="325"/>
        <end position="342"/>
    </location>
</feature>
<dbReference type="Proteomes" id="UP000694546">
    <property type="component" value="Chromosome 1"/>
</dbReference>
<feature type="transmembrane region" description="Helical" evidence="6">
    <location>
        <begin position="398"/>
        <end position="418"/>
    </location>
</feature>
<dbReference type="GeneTree" id="ENSGT01150000286960"/>
<accession>A0A8C5AR81</accession>
<dbReference type="SUPFAM" id="SSF52091">
    <property type="entry name" value="SpoIIaa-like"/>
    <property type="match status" value="1"/>
</dbReference>
<evidence type="ECO:0000256" key="1">
    <source>
        <dbReference type="ARBA" id="ARBA00004141"/>
    </source>
</evidence>
<dbReference type="InterPro" id="IPR036513">
    <property type="entry name" value="STAS_dom_sf"/>
</dbReference>